<dbReference type="PANTHER" id="PTHR47926:SF363">
    <property type="entry name" value="PENTATRICOPEPTIDE REPEAT-CONTAINING PROTEIN"/>
    <property type="match status" value="1"/>
</dbReference>
<evidence type="ECO:0000256" key="5">
    <source>
        <dbReference type="PROSITE-ProRule" id="PRU00708"/>
    </source>
</evidence>
<dbReference type="FunFam" id="1.25.40.10:FF:000073">
    <property type="entry name" value="Pentatricopeptide repeat-containing protein chloroplastic"/>
    <property type="match status" value="1"/>
</dbReference>
<evidence type="ECO:0000256" key="1">
    <source>
        <dbReference type="ARBA" id="ARBA00006643"/>
    </source>
</evidence>
<sequence>MKLTFAIKGILRPPPHILSLQWRFLQYAVPLYQQNPPPPKEPLNFAHSSLDSGHSFSSHPSFYLLRVCKNINSLKKAHALLLVHGLTDDLLCITKLVSLYGSFGFVQYARKVFDQIPSPDFYSWKVMLRWYFLNDMYSEIVPFYRRMRVFVQGHDEVVFTFVLKAACELRDVVEGMKVHCQVVKTNTVDSFVVTGLLDMYSKCGEVQSARVVFDEMFDRNVVSWTSMIAAYVQNDCEEEGLVLFNRMREGFIAGNQVTVGSLLMACTKLGYLHQGKWVHGYVIKNGTEMEHFLATCLLDMYVKCGDIRDARTVFDDLSTAELVSWTAMIAGYTQRGQPDKALELFTNEKWAGLMPNSLTIASLLSACAQLSNTTMGKALHVQIIKLGLDDPAVSNALVYMYAKCHMTGDACDIFETITHTNVISWNSIISGYAQNGSAYEALGLFKRMRLASFLPDAVTLVCVLSSCASVGALELGSSLHALSLKYGTVSSSIYVGTALLNFYAKCGDAKSARGVFDEMREKNSVTWSAMIGGCGIQGDGTGSLALFRDMLKQNLEPNEVVFTTLLTACSHAGMVGEGRQLFDLMSKELNFVPSMKHYTCMVDLLARSGNLEEALEFINKMPVQPNVGVYGAFLHGYGLHSRFDLGEVALRRMLELHPDESCYYVLMSNLYASDGRWSQVKQVRELMKQRGLNKVPGHSLVQMDISNDPYDKVAAFA</sequence>
<dbReference type="PROSITE" id="PS51375">
    <property type="entry name" value="PPR"/>
    <property type="match status" value="5"/>
</dbReference>
<dbReference type="GO" id="GO:0003723">
    <property type="term" value="F:RNA binding"/>
    <property type="evidence" value="ECO:0007669"/>
    <property type="project" value="InterPro"/>
</dbReference>
<dbReference type="FunFam" id="1.25.40.10:FF:000212">
    <property type="entry name" value="Pentatricopeptide repeat-containing protein At2g03380, mitochondrial"/>
    <property type="match status" value="1"/>
</dbReference>
<gene>
    <name evidence="6" type="ORF">QN277_004092</name>
</gene>
<dbReference type="FunFam" id="1.25.40.10:FF:000488">
    <property type="entry name" value="Pentatricopeptide repeat-containing protein, mitochondrial"/>
    <property type="match status" value="1"/>
</dbReference>
<keyword evidence="2" id="KW-0677">Repeat</keyword>
<feature type="repeat" description="PPR" evidence="5">
    <location>
        <begin position="523"/>
        <end position="557"/>
    </location>
</feature>
<dbReference type="InterPro" id="IPR011990">
    <property type="entry name" value="TPR-like_helical_dom_sf"/>
</dbReference>
<accession>A0AAE1MD97</accession>
<dbReference type="EMBL" id="JAWXYG010000010">
    <property type="protein sequence ID" value="KAK4261040.1"/>
    <property type="molecule type" value="Genomic_DNA"/>
</dbReference>
<dbReference type="AlphaFoldDB" id="A0AAE1MD97"/>
<feature type="repeat" description="PPR" evidence="5">
    <location>
        <begin position="421"/>
        <end position="455"/>
    </location>
</feature>
<evidence type="ECO:0000256" key="3">
    <source>
        <dbReference type="ARBA" id="ARBA00022946"/>
    </source>
</evidence>
<dbReference type="InterPro" id="IPR046848">
    <property type="entry name" value="E_motif"/>
</dbReference>
<proteinExistence type="inferred from homology"/>
<keyword evidence="7" id="KW-1185">Reference proteome</keyword>
<dbReference type="FunFam" id="1.25.40.10:FF:000309">
    <property type="entry name" value="Pentatricopeptide repeat-containing protein, chloroplastic"/>
    <property type="match status" value="1"/>
</dbReference>
<dbReference type="Gene3D" id="1.25.40.10">
    <property type="entry name" value="Tetratricopeptide repeat domain"/>
    <property type="match status" value="4"/>
</dbReference>
<organism evidence="6 7">
    <name type="scientific">Acacia crassicarpa</name>
    <name type="common">northern wattle</name>
    <dbReference type="NCBI Taxonomy" id="499986"/>
    <lineage>
        <taxon>Eukaryota</taxon>
        <taxon>Viridiplantae</taxon>
        <taxon>Streptophyta</taxon>
        <taxon>Embryophyta</taxon>
        <taxon>Tracheophyta</taxon>
        <taxon>Spermatophyta</taxon>
        <taxon>Magnoliopsida</taxon>
        <taxon>eudicotyledons</taxon>
        <taxon>Gunneridae</taxon>
        <taxon>Pentapetalae</taxon>
        <taxon>rosids</taxon>
        <taxon>fabids</taxon>
        <taxon>Fabales</taxon>
        <taxon>Fabaceae</taxon>
        <taxon>Caesalpinioideae</taxon>
        <taxon>mimosoid clade</taxon>
        <taxon>Acacieae</taxon>
        <taxon>Acacia</taxon>
    </lineage>
</organism>
<reference evidence="6" key="1">
    <citation type="submission" date="2023-10" db="EMBL/GenBank/DDBJ databases">
        <title>Chromosome-level genome of the transformable northern wattle, Acacia crassicarpa.</title>
        <authorList>
            <person name="Massaro I."/>
            <person name="Sinha N.R."/>
            <person name="Poethig S."/>
            <person name="Leichty A.R."/>
        </authorList>
    </citation>
    <scope>NUCLEOTIDE SEQUENCE</scope>
    <source>
        <strain evidence="6">Acra3RX</strain>
        <tissue evidence="6">Leaf</tissue>
    </source>
</reference>
<evidence type="ECO:0000256" key="4">
    <source>
        <dbReference type="ARBA" id="ARBA00061659"/>
    </source>
</evidence>
<dbReference type="Pfam" id="PF20431">
    <property type="entry name" value="E_motif"/>
    <property type="match status" value="1"/>
</dbReference>
<comment type="caution">
    <text evidence="6">The sequence shown here is derived from an EMBL/GenBank/DDBJ whole genome shotgun (WGS) entry which is preliminary data.</text>
</comment>
<dbReference type="GO" id="GO:0009451">
    <property type="term" value="P:RNA modification"/>
    <property type="evidence" value="ECO:0007669"/>
    <property type="project" value="InterPro"/>
</dbReference>
<comment type="similarity">
    <text evidence="1">Belongs to the PPR family. PCMP-H subfamily.</text>
</comment>
<dbReference type="PANTHER" id="PTHR47926">
    <property type="entry name" value="PENTATRICOPEPTIDE REPEAT-CONTAINING PROTEIN"/>
    <property type="match status" value="1"/>
</dbReference>
<evidence type="ECO:0008006" key="8">
    <source>
        <dbReference type="Google" id="ProtNLM"/>
    </source>
</evidence>
<feature type="repeat" description="PPR" evidence="5">
    <location>
        <begin position="189"/>
        <end position="223"/>
    </location>
</feature>
<feature type="repeat" description="PPR" evidence="5">
    <location>
        <begin position="558"/>
        <end position="588"/>
    </location>
</feature>
<evidence type="ECO:0000313" key="7">
    <source>
        <dbReference type="Proteomes" id="UP001293593"/>
    </source>
</evidence>
<keyword evidence="3" id="KW-0809">Transit peptide</keyword>
<evidence type="ECO:0000256" key="2">
    <source>
        <dbReference type="ARBA" id="ARBA00022737"/>
    </source>
</evidence>
<dbReference type="Proteomes" id="UP001293593">
    <property type="component" value="Unassembled WGS sequence"/>
</dbReference>
<name>A0AAE1MD97_9FABA</name>
<dbReference type="NCBIfam" id="TIGR00756">
    <property type="entry name" value="PPR"/>
    <property type="match status" value="7"/>
</dbReference>
<feature type="repeat" description="PPR" evidence="5">
    <location>
        <begin position="321"/>
        <end position="355"/>
    </location>
</feature>
<evidence type="ECO:0000313" key="6">
    <source>
        <dbReference type="EMBL" id="KAK4261040.1"/>
    </source>
</evidence>
<dbReference type="Pfam" id="PF01535">
    <property type="entry name" value="PPR"/>
    <property type="match status" value="4"/>
</dbReference>
<comment type="similarity">
    <text evidence="4">Belongs to the PPR family. PCMP-E subfamily.</text>
</comment>
<dbReference type="InterPro" id="IPR002885">
    <property type="entry name" value="PPR_rpt"/>
</dbReference>
<protein>
    <recommendedName>
        <fullName evidence="8">Pentatricopeptide repeat-containing protein</fullName>
    </recommendedName>
</protein>
<dbReference type="Pfam" id="PF13041">
    <property type="entry name" value="PPR_2"/>
    <property type="match status" value="3"/>
</dbReference>
<dbReference type="InterPro" id="IPR046960">
    <property type="entry name" value="PPR_At4g14850-like_plant"/>
</dbReference>